<evidence type="ECO:0000256" key="2">
    <source>
        <dbReference type="SAM" id="MobiDB-lite"/>
    </source>
</evidence>
<feature type="region of interest" description="Disordered" evidence="2">
    <location>
        <begin position="167"/>
        <end position="186"/>
    </location>
</feature>
<reference evidence="4 5" key="1">
    <citation type="journal article" date="2016" name="Front. Microbiol.">
        <title>Comparative Genomics Analysis of Streptomyces Species Reveals Their Adaptation to the Marine Environment and Their Diversity at the Genomic Level.</title>
        <authorList>
            <person name="Tian X."/>
            <person name="Zhang Z."/>
            <person name="Yang T."/>
            <person name="Chen M."/>
            <person name="Li J."/>
            <person name="Chen F."/>
            <person name="Yang J."/>
            <person name="Li W."/>
            <person name="Zhang B."/>
            <person name="Zhang Z."/>
            <person name="Wu J."/>
            <person name="Zhang C."/>
            <person name="Long L."/>
            <person name="Xiao J."/>
        </authorList>
    </citation>
    <scope>NUCLEOTIDE SEQUENCE [LARGE SCALE GENOMIC DNA]</scope>
    <source>
        <strain evidence="4 5">SCSIO 10429</strain>
    </source>
</reference>
<dbReference type="PATRIC" id="fig|518642.10.peg.6246"/>
<dbReference type="Proteomes" id="UP000176005">
    <property type="component" value="Unassembled WGS sequence"/>
</dbReference>
<dbReference type="CDD" id="cd08899">
    <property type="entry name" value="SRPBCC_CalC_Aha1-like_6"/>
    <property type="match status" value="1"/>
</dbReference>
<dbReference type="AlphaFoldDB" id="A0A1E7KX54"/>
<evidence type="ECO:0000256" key="1">
    <source>
        <dbReference type="ARBA" id="ARBA00006817"/>
    </source>
</evidence>
<dbReference type="InterPro" id="IPR013538">
    <property type="entry name" value="ASHA1/2-like_C"/>
</dbReference>
<proteinExistence type="inferred from homology"/>
<name>A0A1E7KX54_9ACTN</name>
<comment type="similarity">
    <text evidence="1">Belongs to the AHA1 family.</text>
</comment>
<dbReference type="Gene3D" id="3.30.530.20">
    <property type="match status" value="1"/>
</dbReference>
<evidence type="ECO:0000313" key="5">
    <source>
        <dbReference type="Proteomes" id="UP000176005"/>
    </source>
</evidence>
<protein>
    <recommendedName>
        <fullName evidence="3">Activator of Hsp90 ATPase homologue 1/2-like C-terminal domain-containing protein</fullName>
    </recommendedName>
</protein>
<evidence type="ECO:0000313" key="4">
    <source>
        <dbReference type="EMBL" id="OEV08518.1"/>
    </source>
</evidence>
<accession>A0A1E7KX54</accession>
<evidence type="ECO:0000259" key="3">
    <source>
        <dbReference type="Pfam" id="PF08327"/>
    </source>
</evidence>
<keyword evidence="5" id="KW-1185">Reference proteome</keyword>
<dbReference type="Pfam" id="PF08327">
    <property type="entry name" value="AHSA1"/>
    <property type="match status" value="1"/>
</dbReference>
<dbReference type="SUPFAM" id="SSF55961">
    <property type="entry name" value="Bet v1-like"/>
    <property type="match status" value="1"/>
</dbReference>
<dbReference type="InterPro" id="IPR023393">
    <property type="entry name" value="START-like_dom_sf"/>
</dbReference>
<feature type="domain" description="Activator of Hsp90 ATPase homologue 1/2-like C-terminal" evidence="3">
    <location>
        <begin position="23"/>
        <end position="133"/>
    </location>
</feature>
<dbReference type="EMBL" id="LJGW01000418">
    <property type="protein sequence ID" value="OEV08518.1"/>
    <property type="molecule type" value="Genomic_DNA"/>
</dbReference>
<comment type="caution">
    <text evidence="4">The sequence shown here is derived from an EMBL/GenBank/DDBJ whole genome shotgun (WGS) entry which is preliminary data.</text>
</comment>
<sequence length="186" mass="20134">MDRGSYIEYEGRPAVRFRRRYPHPPERLWAAVTEPGELAHWFPSAVRMEQHVGGRVEFSDDPHMEPTSGTVLVHEPPHRLAFTWAGDELHFHIEPSDDGGCTLTLINVLDAGNTAARNAAGWTVCLDELGKRLSGQPSHGPHGEFASAWRPLYESFVAAGMPSGAPLPGPSGELVDPGELGLPGGA</sequence>
<organism evidence="4 5">
    <name type="scientific">Streptomyces nanshensis</name>
    <dbReference type="NCBI Taxonomy" id="518642"/>
    <lineage>
        <taxon>Bacteria</taxon>
        <taxon>Bacillati</taxon>
        <taxon>Actinomycetota</taxon>
        <taxon>Actinomycetes</taxon>
        <taxon>Kitasatosporales</taxon>
        <taxon>Streptomycetaceae</taxon>
        <taxon>Streptomyces</taxon>
    </lineage>
</organism>
<dbReference type="RefSeq" id="WP_070019519.1">
    <property type="nucleotide sequence ID" value="NZ_LJGW01000418.1"/>
</dbReference>
<gene>
    <name evidence="4" type="ORF">AN218_26160</name>
</gene>